<keyword evidence="3 4" id="KW-0460">Magnesium</keyword>
<dbReference type="EC" id="4.2.3.-" evidence="4"/>
<evidence type="ECO:0000313" key="5">
    <source>
        <dbReference type="EMBL" id="EAW11635.1"/>
    </source>
</evidence>
<dbReference type="GO" id="GO:0046872">
    <property type="term" value="F:metal ion binding"/>
    <property type="evidence" value="ECO:0007669"/>
    <property type="project" value="UniProtKB-KW"/>
</dbReference>
<keyword evidence="6" id="KW-1185">Reference proteome</keyword>
<protein>
    <recommendedName>
        <fullName evidence="4">Terpene synthase</fullName>
        <ecNumber evidence="4">4.2.3.-</ecNumber>
    </recommendedName>
</protein>
<dbReference type="KEGG" id="act:ACLA_093340"/>
<dbReference type="Proteomes" id="UP000006701">
    <property type="component" value="Unassembled WGS sequence"/>
</dbReference>
<dbReference type="OrthoDB" id="2861623at2759"/>
<evidence type="ECO:0000313" key="6">
    <source>
        <dbReference type="Proteomes" id="UP000006701"/>
    </source>
</evidence>
<keyword evidence="4" id="KW-0456">Lyase</keyword>
<dbReference type="STRING" id="344612.A1CFI6"/>
<evidence type="ECO:0000256" key="1">
    <source>
        <dbReference type="ARBA" id="ARBA00001946"/>
    </source>
</evidence>
<evidence type="ECO:0000256" key="4">
    <source>
        <dbReference type="RuleBase" id="RU366034"/>
    </source>
</evidence>
<proteinExistence type="inferred from homology"/>
<name>A1CFI6_ASPCL</name>
<dbReference type="InterPro" id="IPR008949">
    <property type="entry name" value="Isoprenoid_synthase_dom_sf"/>
</dbReference>
<dbReference type="RefSeq" id="XP_001273061.1">
    <property type="nucleotide sequence ID" value="XM_001273060.1"/>
</dbReference>
<dbReference type="AlphaFoldDB" id="A1CFI6"/>
<dbReference type="EMBL" id="DS027052">
    <property type="protein sequence ID" value="EAW11635.1"/>
    <property type="molecule type" value="Genomic_DNA"/>
</dbReference>
<dbReference type="GO" id="GO:0008299">
    <property type="term" value="P:isoprenoid biosynthetic process"/>
    <property type="evidence" value="ECO:0007669"/>
    <property type="project" value="UniProtKB-ARBA"/>
</dbReference>
<dbReference type="Pfam" id="PF19086">
    <property type="entry name" value="Terpene_syn_C_2"/>
    <property type="match status" value="1"/>
</dbReference>
<dbReference type="SUPFAM" id="SSF48576">
    <property type="entry name" value="Terpenoid synthases"/>
    <property type="match status" value="1"/>
</dbReference>
<comment type="similarity">
    <text evidence="2 4">Belongs to the terpene synthase family.</text>
</comment>
<dbReference type="OMA" id="RVCNDFL"/>
<reference evidence="5 6" key="1">
    <citation type="journal article" date="2008" name="PLoS Genet.">
        <title>Genomic islands in the pathogenic filamentous fungus Aspergillus fumigatus.</title>
        <authorList>
            <person name="Fedorova N.D."/>
            <person name="Khaldi N."/>
            <person name="Joardar V.S."/>
            <person name="Maiti R."/>
            <person name="Amedeo P."/>
            <person name="Anderson M.J."/>
            <person name="Crabtree J."/>
            <person name="Silva J.C."/>
            <person name="Badger J.H."/>
            <person name="Albarraq A."/>
            <person name="Angiuoli S."/>
            <person name="Bussey H."/>
            <person name="Bowyer P."/>
            <person name="Cotty P.J."/>
            <person name="Dyer P.S."/>
            <person name="Egan A."/>
            <person name="Galens K."/>
            <person name="Fraser-Liggett C.M."/>
            <person name="Haas B.J."/>
            <person name="Inman J.M."/>
            <person name="Kent R."/>
            <person name="Lemieux S."/>
            <person name="Malavazi I."/>
            <person name="Orvis J."/>
            <person name="Roemer T."/>
            <person name="Ronning C.M."/>
            <person name="Sundaram J.P."/>
            <person name="Sutton G."/>
            <person name="Turner G."/>
            <person name="Venter J.C."/>
            <person name="White O.R."/>
            <person name="Whitty B.R."/>
            <person name="Youngman P."/>
            <person name="Wolfe K.H."/>
            <person name="Goldman G.H."/>
            <person name="Wortman J.R."/>
            <person name="Jiang B."/>
            <person name="Denning D.W."/>
            <person name="Nierman W.C."/>
        </authorList>
    </citation>
    <scope>NUCLEOTIDE SEQUENCE [LARGE SCALE GENOMIC DNA]</scope>
    <source>
        <strain evidence="6">ATCC 1007 / CBS 513.65 / DSM 816 / NCTC 3887 / NRRL 1</strain>
    </source>
</reference>
<keyword evidence="4" id="KW-0479">Metal-binding</keyword>
<evidence type="ECO:0000256" key="3">
    <source>
        <dbReference type="ARBA" id="ARBA00022842"/>
    </source>
</evidence>
<dbReference type="VEuPathDB" id="FungiDB:ACLA_093340"/>
<dbReference type="Gene3D" id="1.10.600.10">
    <property type="entry name" value="Farnesyl Diphosphate Synthase"/>
    <property type="match status" value="1"/>
</dbReference>
<accession>A1CFI6</accession>
<evidence type="ECO:0000256" key="2">
    <source>
        <dbReference type="ARBA" id="ARBA00006333"/>
    </source>
</evidence>
<organism evidence="5 6">
    <name type="scientific">Aspergillus clavatus (strain ATCC 1007 / CBS 513.65 / DSM 816 / NCTC 3887 / NRRL 1 / QM 1276 / 107)</name>
    <dbReference type="NCBI Taxonomy" id="344612"/>
    <lineage>
        <taxon>Eukaryota</taxon>
        <taxon>Fungi</taxon>
        <taxon>Dikarya</taxon>
        <taxon>Ascomycota</taxon>
        <taxon>Pezizomycotina</taxon>
        <taxon>Eurotiomycetes</taxon>
        <taxon>Eurotiomycetidae</taxon>
        <taxon>Eurotiales</taxon>
        <taxon>Aspergillaceae</taxon>
        <taxon>Aspergillus</taxon>
        <taxon>Aspergillus subgen. Fumigati</taxon>
    </lineage>
</organism>
<dbReference type="SFLD" id="SFLDG01020">
    <property type="entry name" value="Terpene_Cyclase_Like_2"/>
    <property type="match status" value="1"/>
</dbReference>
<dbReference type="PANTHER" id="PTHR35201:SF4">
    <property type="entry name" value="BETA-PINACENE SYNTHASE-RELATED"/>
    <property type="match status" value="1"/>
</dbReference>
<dbReference type="PANTHER" id="PTHR35201">
    <property type="entry name" value="TERPENE SYNTHASE"/>
    <property type="match status" value="1"/>
</dbReference>
<dbReference type="SFLD" id="SFLDS00005">
    <property type="entry name" value="Isoprenoid_Synthase_Type_I"/>
    <property type="match status" value="1"/>
</dbReference>
<sequence>MTDFLIQEHPLRLGEKRTPEQDGYVSVRLPDLFALFLSGDPVVNPYYEVVRAESEAWMADECSFDARSRRILNKTDFSYFCSIAAPEAGPEELRTVCDWGNWVFPFDDMFDNGGLKDDPVRAQELIDSLLAGMLDEGAQLPAEEESPLVRVHNTVWQRLAKASPPGKHVPSHGNTVQLTQTDAGVRRRFANTMRDYCQGTLAQVRTCSLGRYPSLDEMLALRRQSAGVAPLFALVEYAHKLDLPDDVFECRSIKEIERIGIDFVLLQNDILSYCKEEKEGVTHNVVAICRHSGMPAQMAFSHIGDMLAARYRAWYLALAELPSWGEYVDIQVQQYIRGVQNVVMANLNWSFRSGRYFGDAKDAVRKSMTVKVLRRSVDI</sequence>
<dbReference type="GO" id="GO:0010333">
    <property type="term" value="F:terpene synthase activity"/>
    <property type="evidence" value="ECO:0007669"/>
    <property type="project" value="InterPro"/>
</dbReference>
<dbReference type="HOGENOM" id="CLU_042538_0_1_1"/>
<comment type="cofactor">
    <cofactor evidence="1 4">
        <name>Mg(2+)</name>
        <dbReference type="ChEBI" id="CHEBI:18420"/>
    </cofactor>
</comment>
<dbReference type="GeneID" id="4704886"/>
<gene>
    <name evidence="5" type="ORF">ACLA_093340</name>
</gene>
<dbReference type="eggNOG" id="ENOG502S2X0">
    <property type="taxonomic scope" value="Eukaryota"/>
</dbReference>
<dbReference type="InterPro" id="IPR034686">
    <property type="entry name" value="Terpene_cyclase-like_2"/>
</dbReference>